<evidence type="ECO:0000313" key="1">
    <source>
        <dbReference type="EMBL" id="ETO82726.1"/>
    </source>
</evidence>
<proteinExistence type="predicted"/>
<accession>A0A081AV15</accession>
<organism evidence="1 2">
    <name type="scientific">Phytophthora nicotianae P1976</name>
    <dbReference type="NCBI Taxonomy" id="1317066"/>
    <lineage>
        <taxon>Eukaryota</taxon>
        <taxon>Sar</taxon>
        <taxon>Stramenopiles</taxon>
        <taxon>Oomycota</taxon>
        <taxon>Peronosporomycetes</taxon>
        <taxon>Peronosporales</taxon>
        <taxon>Peronosporaceae</taxon>
        <taxon>Phytophthora</taxon>
    </lineage>
</organism>
<gene>
    <name evidence="1" type="ORF">F444_03166</name>
</gene>
<evidence type="ECO:0000313" key="2">
    <source>
        <dbReference type="Proteomes" id="UP000028582"/>
    </source>
</evidence>
<dbReference type="Proteomes" id="UP000028582">
    <property type="component" value="Unassembled WGS sequence"/>
</dbReference>
<dbReference type="AlphaFoldDB" id="A0A081AV15"/>
<reference evidence="1 2" key="1">
    <citation type="submission" date="2013-11" db="EMBL/GenBank/DDBJ databases">
        <title>The Genome Sequence of Phytophthora parasitica P1976.</title>
        <authorList>
            <consortium name="The Broad Institute Genomics Platform"/>
            <person name="Russ C."/>
            <person name="Tyler B."/>
            <person name="Panabieres F."/>
            <person name="Shan W."/>
            <person name="Tripathy S."/>
            <person name="Grunwald N."/>
            <person name="Machado M."/>
            <person name="Johnson C.S."/>
            <person name="Walker B."/>
            <person name="Young S."/>
            <person name="Zeng Q."/>
            <person name="Gargeya S."/>
            <person name="Fitzgerald M."/>
            <person name="Haas B."/>
            <person name="Abouelleil A."/>
            <person name="Allen A.W."/>
            <person name="Alvarado L."/>
            <person name="Arachchi H.M."/>
            <person name="Berlin A.M."/>
            <person name="Chapman S.B."/>
            <person name="Gainer-Dewar J."/>
            <person name="Goldberg J."/>
            <person name="Griggs A."/>
            <person name="Gujja S."/>
            <person name="Hansen M."/>
            <person name="Howarth C."/>
            <person name="Imamovic A."/>
            <person name="Ireland A."/>
            <person name="Larimer J."/>
            <person name="McCowan C."/>
            <person name="Murphy C."/>
            <person name="Pearson M."/>
            <person name="Poon T.W."/>
            <person name="Priest M."/>
            <person name="Roberts A."/>
            <person name="Saif S."/>
            <person name="Shea T."/>
            <person name="Sisk P."/>
            <person name="Sykes S."/>
            <person name="Wortman J."/>
            <person name="Nusbaum C."/>
            <person name="Birren B."/>
        </authorList>
    </citation>
    <scope>NUCLEOTIDE SEQUENCE [LARGE SCALE GENOMIC DNA]</scope>
    <source>
        <strain evidence="1 2">P1976</strain>
    </source>
</reference>
<dbReference type="EMBL" id="ANJA01000644">
    <property type="protein sequence ID" value="ETO82726.1"/>
    <property type="molecule type" value="Genomic_DNA"/>
</dbReference>
<sequence>MCNFIKANGEQCKLARNKDRCGKHQIIAVEENNLEVSIVEEMSPQVNTPVIAEVVDTPAPSVIKPVEVSNVEVSKVPELDESIVEPVIAEGVVYEEDQSSDLELNNSNDEYEDDFFFENYIEPELCIQYDVKENSLDITATVGAFEEYLDTNDIDVVISEKTDKRAYEDGYHYCFYIQQGNKTIAHYYCKNKQMMLNIPIMLDDLNVTDYCLANALYDSRLYKLCCMMKRSWFNDNNNTWNLAGLLYRKQHVDLDLMRTTHLCILSTMTARFDQAAALSIQ</sequence>
<comment type="caution">
    <text evidence="1">The sequence shown here is derived from an EMBL/GenBank/DDBJ whole genome shotgun (WGS) entry which is preliminary data.</text>
</comment>
<dbReference type="OrthoDB" id="122495at2759"/>
<name>A0A081AV15_PHYNI</name>
<protein>
    <submittedName>
        <fullName evidence="1">Uncharacterized protein</fullName>
    </submittedName>
</protein>